<keyword evidence="2" id="KW-0732">Signal</keyword>
<feature type="signal peptide" evidence="2">
    <location>
        <begin position="1"/>
        <end position="25"/>
    </location>
</feature>
<reference evidence="3 4" key="1">
    <citation type="journal article" date="2010" name="Proc. Natl. Acad. Sci. U.S.A.">
        <title>A Nitrospira metagenome illuminates the physiology and evolution of globally important nitrite-oxidizing bacteria.</title>
        <authorList>
            <person name="Lucker S."/>
            <person name="Wagner M."/>
            <person name="Maixner F."/>
            <person name="Pelletier E."/>
            <person name="Koch H."/>
            <person name="Vacherie B."/>
            <person name="Rattei T."/>
            <person name="Sinninghe Damste J."/>
            <person name="Spieck E."/>
            <person name="Le Paslier D."/>
            <person name="Daims H."/>
        </authorList>
    </citation>
    <scope>NUCLEOTIDE SEQUENCE [LARGE SCALE GENOMIC DNA]</scope>
</reference>
<dbReference type="HOGENOM" id="CLU_1552484_0_0_0"/>
<feature type="chain" id="PRO_5003119862" description="Secreted protein" evidence="2">
    <location>
        <begin position="26"/>
        <end position="172"/>
    </location>
</feature>
<dbReference type="EMBL" id="FP929003">
    <property type="protein sequence ID" value="CBK41387.1"/>
    <property type="molecule type" value="Genomic_DNA"/>
</dbReference>
<accession>D8PDS8</accession>
<dbReference type="AlphaFoldDB" id="D8PDS8"/>
<dbReference type="KEGG" id="nde:NIDE1652"/>
<evidence type="ECO:0000256" key="2">
    <source>
        <dbReference type="SAM" id="SignalP"/>
    </source>
</evidence>
<evidence type="ECO:0000256" key="1">
    <source>
        <dbReference type="SAM" id="MobiDB-lite"/>
    </source>
</evidence>
<evidence type="ECO:0000313" key="3">
    <source>
        <dbReference type="EMBL" id="CBK41387.1"/>
    </source>
</evidence>
<dbReference type="Proteomes" id="UP000001660">
    <property type="component" value="Chromosome"/>
</dbReference>
<proteinExistence type="predicted"/>
<feature type="region of interest" description="Disordered" evidence="1">
    <location>
        <begin position="129"/>
        <end position="157"/>
    </location>
</feature>
<name>D8PDS8_9BACT</name>
<evidence type="ECO:0000313" key="4">
    <source>
        <dbReference type="Proteomes" id="UP000001660"/>
    </source>
</evidence>
<feature type="compositionally biased region" description="Polar residues" evidence="1">
    <location>
        <begin position="129"/>
        <end position="155"/>
    </location>
</feature>
<organism evidence="3 4">
    <name type="scientific">Nitrospira defluvii</name>
    <dbReference type="NCBI Taxonomy" id="330214"/>
    <lineage>
        <taxon>Bacteria</taxon>
        <taxon>Pseudomonadati</taxon>
        <taxon>Nitrospirota</taxon>
        <taxon>Nitrospiria</taxon>
        <taxon>Nitrospirales</taxon>
        <taxon>Nitrospiraceae</taxon>
        <taxon>Nitrospira</taxon>
    </lineage>
</organism>
<gene>
    <name evidence="3" type="ORF">NIDE1652</name>
</gene>
<dbReference type="STRING" id="330214.NIDE1652"/>
<keyword evidence="4" id="KW-1185">Reference proteome</keyword>
<protein>
    <recommendedName>
        <fullName evidence="5">Secreted protein</fullName>
    </recommendedName>
</protein>
<sequence length="172" mass="18602">MRRTVVAGQLLAAALVVCMALNGQAQVMGEEAELDRLRAKAEDAMGNDDAETAAMSMGRAALMAAQLSKRQTEPAPRQTFTATEHLYRSQEHGYRAIALFRRAGGELPASAGVCGSLQLAQLELRHAQETLSQPDDTEGKNTASPRRKAAQQSMEDWSIVLDSIQGDFRCPS</sequence>
<evidence type="ECO:0008006" key="5">
    <source>
        <dbReference type="Google" id="ProtNLM"/>
    </source>
</evidence>